<comment type="caution">
    <text evidence="1">The sequence shown here is derived from an EMBL/GenBank/DDBJ whole genome shotgun (WGS) entry which is preliminary data.</text>
</comment>
<sequence>MFKNFIQKPLFINVSRLNLELVLLILEMVVLLFTAFKTYVVPSTLTPGLFFSQLQNISRTIICRTIDCCYLLFADFGQINFFTERVFVKYFFGSVTRPVCVCVFVFSCPFSFSLFAFLKEHLVPPAG</sequence>
<evidence type="ECO:0000313" key="1">
    <source>
        <dbReference type="EMBL" id="KAI4340497.1"/>
    </source>
</evidence>
<evidence type="ECO:0000313" key="2">
    <source>
        <dbReference type="Proteomes" id="UP001057402"/>
    </source>
</evidence>
<dbReference type="Proteomes" id="UP001057402">
    <property type="component" value="Chromosome 7"/>
</dbReference>
<protein>
    <submittedName>
        <fullName evidence="1">Uncharacterized protein</fullName>
    </submittedName>
</protein>
<gene>
    <name evidence="1" type="ORF">MLD38_025326</name>
</gene>
<dbReference type="EMBL" id="CM042886">
    <property type="protein sequence ID" value="KAI4340497.1"/>
    <property type="molecule type" value="Genomic_DNA"/>
</dbReference>
<name>A0ACB9NV45_9MYRT</name>
<proteinExistence type="predicted"/>
<organism evidence="1 2">
    <name type="scientific">Melastoma candidum</name>
    <dbReference type="NCBI Taxonomy" id="119954"/>
    <lineage>
        <taxon>Eukaryota</taxon>
        <taxon>Viridiplantae</taxon>
        <taxon>Streptophyta</taxon>
        <taxon>Embryophyta</taxon>
        <taxon>Tracheophyta</taxon>
        <taxon>Spermatophyta</taxon>
        <taxon>Magnoliopsida</taxon>
        <taxon>eudicotyledons</taxon>
        <taxon>Gunneridae</taxon>
        <taxon>Pentapetalae</taxon>
        <taxon>rosids</taxon>
        <taxon>malvids</taxon>
        <taxon>Myrtales</taxon>
        <taxon>Melastomataceae</taxon>
        <taxon>Melastomatoideae</taxon>
        <taxon>Melastomateae</taxon>
        <taxon>Melastoma</taxon>
    </lineage>
</organism>
<reference evidence="2" key="1">
    <citation type="journal article" date="2023" name="Front. Plant Sci.">
        <title>Chromosomal-level genome assembly of Melastoma candidum provides insights into trichome evolution.</title>
        <authorList>
            <person name="Zhong Y."/>
            <person name="Wu W."/>
            <person name="Sun C."/>
            <person name="Zou P."/>
            <person name="Liu Y."/>
            <person name="Dai S."/>
            <person name="Zhou R."/>
        </authorList>
    </citation>
    <scope>NUCLEOTIDE SEQUENCE [LARGE SCALE GENOMIC DNA]</scope>
</reference>
<keyword evidence="2" id="KW-1185">Reference proteome</keyword>
<accession>A0ACB9NV45</accession>